<dbReference type="InterPro" id="IPR036179">
    <property type="entry name" value="Ig-like_dom_sf"/>
</dbReference>
<dbReference type="RefSeq" id="XP_040017702.1">
    <property type="nucleotide sequence ID" value="XM_040161768.1"/>
</dbReference>
<proteinExistence type="inferred from homology"/>
<dbReference type="GeneTree" id="ENSGT01090000259985"/>
<dbReference type="STRING" id="69293.ENSGACP00000007745"/>
<dbReference type="Ensembl" id="ENSGACT00000007764.2">
    <property type="protein sequence ID" value="ENSGACP00000007745.2"/>
    <property type="gene ID" value="ENSGACG00000005853.2"/>
</dbReference>
<dbReference type="InterPro" id="IPR035897">
    <property type="entry name" value="Toll_tir_struct_dom_sf"/>
</dbReference>
<evidence type="ECO:0000256" key="2">
    <source>
        <dbReference type="ARBA" id="ARBA00022801"/>
    </source>
</evidence>
<dbReference type="InterPro" id="IPR015621">
    <property type="entry name" value="IL-1_rcpt_fam"/>
</dbReference>
<reference evidence="10 11" key="1">
    <citation type="journal article" date="2021" name="G3 (Bethesda)">
        <title>Improved contiguity of the threespine stickleback genome using long-read sequencing.</title>
        <authorList>
            <person name="Nath S."/>
            <person name="Shaw D.E."/>
            <person name="White M.A."/>
        </authorList>
    </citation>
    <scope>NUCLEOTIDE SEQUENCE [LARGE SCALE GENOMIC DNA]</scope>
    <source>
        <strain evidence="10 11">Lake Benthic</strain>
    </source>
</reference>
<evidence type="ECO:0000256" key="7">
    <source>
        <dbReference type="SAM" id="SignalP"/>
    </source>
</evidence>
<dbReference type="SMART" id="SM00408">
    <property type="entry name" value="IGc2"/>
    <property type="match status" value="2"/>
</dbReference>
<feature type="domain" description="TIR" evidence="8">
    <location>
        <begin position="281"/>
        <end position="425"/>
    </location>
</feature>
<keyword evidence="5" id="KW-0325">Glycoprotein</keyword>
<dbReference type="InParanoid" id="G3NQX9"/>
<dbReference type="Proteomes" id="UP000007635">
    <property type="component" value="Chromosome XIX"/>
</dbReference>
<dbReference type="OMA" id="WCTNNFR"/>
<evidence type="ECO:0000256" key="5">
    <source>
        <dbReference type="ARBA" id="ARBA00023180"/>
    </source>
</evidence>
<dbReference type="KEGG" id="gat:120808693"/>
<feature type="signal peptide" evidence="7">
    <location>
        <begin position="1"/>
        <end position="16"/>
    </location>
</feature>
<dbReference type="PRINTS" id="PR01537">
    <property type="entry name" value="INTRLKN1R1F"/>
</dbReference>
<dbReference type="Gene3D" id="3.40.50.10140">
    <property type="entry name" value="Toll/interleukin-1 receptor homology (TIR) domain"/>
    <property type="match status" value="1"/>
</dbReference>
<dbReference type="InterPro" id="IPR013783">
    <property type="entry name" value="Ig-like_fold"/>
</dbReference>
<keyword evidence="7" id="KW-0732">Signal</keyword>
<dbReference type="InterPro" id="IPR003599">
    <property type="entry name" value="Ig_sub"/>
</dbReference>
<evidence type="ECO:0008006" key="12">
    <source>
        <dbReference type="Google" id="ProtNLM"/>
    </source>
</evidence>
<sequence>MALIVFVLMLVSTGKWDKSVLAEAQSCVDESRFKEHMLNVGQQTPPYRLNCPLEPRSPLQPELTWQKDCQQLPAQVGKGYLEFANLTLQDQGNYTCTQQSNSTASFTVRLIVKDSQCSKVPTFELTGVLKGLQTSAEHTVTLNCTAQLQWDPTEEPCDTTLQWSKEGQPLTNHTPHIQNTSSWSPVAGQLMVTSLLVVNLKELDAFGLYSCTVRNISADFSLPYSNTVVCSVGPNHTSAVIAAVVLLLLLTVAAAVYSRCHLNIKLWYRNSYGPYDLNDGKLYDAYISYVNNDHDRKFVNFILKPHLENKNALKVHLTDNDILPGSEPSAELLMNISRSRRLIVLLSHAYLEQDWCSNNFRQGLLQLLELCQRPILIMLEGQSKRMRPEIKQLLSEHQHRLTILTWRHNSVTPSSVFWKELALAMPRRVVFHSESAGDPQTLLQDDRDPMLTLDSEYLDCRSDTDPAGDLGLRLPVYKALAFKAPVLPAAPIQAAEPKSSDIDVSDLGSRNYGARTDFYCLVTEDM</sequence>
<evidence type="ECO:0000313" key="10">
    <source>
        <dbReference type="Ensembl" id="ENSGACP00000007745.2"/>
    </source>
</evidence>
<comment type="similarity">
    <text evidence="1">Belongs to the interleukin-1 receptor family.</text>
</comment>
<organism evidence="10 11">
    <name type="scientific">Gasterosteus aculeatus aculeatus</name>
    <name type="common">three-spined stickleback</name>
    <dbReference type="NCBI Taxonomy" id="481459"/>
    <lineage>
        <taxon>Eukaryota</taxon>
        <taxon>Metazoa</taxon>
        <taxon>Chordata</taxon>
        <taxon>Craniata</taxon>
        <taxon>Vertebrata</taxon>
        <taxon>Euteleostomi</taxon>
        <taxon>Actinopterygii</taxon>
        <taxon>Neopterygii</taxon>
        <taxon>Teleostei</taxon>
        <taxon>Neoteleostei</taxon>
        <taxon>Acanthomorphata</taxon>
        <taxon>Eupercaria</taxon>
        <taxon>Perciformes</taxon>
        <taxon>Cottioidei</taxon>
        <taxon>Gasterosteales</taxon>
        <taxon>Gasterosteidae</taxon>
        <taxon>Gasterosteus</taxon>
    </lineage>
</organism>
<dbReference type="SUPFAM" id="SSF48726">
    <property type="entry name" value="Immunoglobulin"/>
    <property type="match status" value="2"/>
</dbReference>
<evidence type="ECO:0000256" key="6">
    <source>
        <dbReference type="ARBA" id="ARBA00023319"/>
    </source>
</evidence>
<evidence type="ECO:0000256" key="4">
    <source>
        <dbReference type="ARBA" id="ARBA00023157"/>
    </source>
</evidence>
<keyword evidence="3" id="KW-0520">NAD</keyword>
<protein>
    <recommendedName>
        <fullName evidence="12">Single immunoglobulin and toll-interleukin 1 receptor (TIR) domain</fullName>
    </recommendedName>
</protein>
<feature type="chain" id="PRO_5043758208" description="Single immunoglobulin and toll-interleukin 1 receptor (TIR) domain" evidence="7">
    <location>
        <begin position="17"/>
        <end position="526"/>
    </location>
</feature>
<dbReference type="CTD" id="59307"/>
<feature type="domain" description="Ig-like" evidence="9">
    <location>
        <begin position="121"/>
        <end position="229"/>
    </location>
</feature>
<evidence type="ECO:0000259" key="9">
    <source>
        <dbReference type="PROSITE" id="PS50835"/>
    </source>
</evidence>
<dbReference type="Bgee" id="ENSGACG00000005853">
    <property type="expression patterns" value="Expressed in pharyngeal gill and 5 other cell types or tissues"/>
</dbReference>
<keyword evidence="2" id="KW-0378">Hydrolase</keyword>
<dbReference type="Gene3D" id="2.60.40.10">
    <property type="entry name" value="Immunoglobulins"/>
    <property type="match status" value="2"/>
</dbReference>
<dbReference type="CDD" id="cd00096">
    <property type="entry name" value="Ig"/>
    <property type="match status" value="1"/>
</dbReference>
<evidence type="ECO:0000313" key="11">
    <source>
        <dbReference type="Proteomes" id="UP000007635"/>
    </source>
</evidence>
<keyword evidence="11" id="KW-1185">Reference proteome</keyword>
<dbReference type="GO" id="GO:0007165">
    <property type="term" value="P:signal transduction"/>
    <property type="evidence" value="ECO:0007669"/>
    <property type="project" value="InterPro"/>
</dbReference>
<dbReference type="InterPro" id="IPR007110">
    <property type="entry name" value="Ig-like_dom"/>
</dbReference>
<dbReference type="FunCoup" id="G3NQX9">
    <property type="interactions" value="678"/>
</dbReference>
<dbReference type="PROSITE" id="PS50835">
    <property type="entry name" value="IG_LIKE"/>
    <property type="match status" value="2"/>
</dbReference>
<dbReference type="eggNOG" id="ENOG502QVF7">
    <property type="taxonomic scope" value="Eukaryota"/>
</dbReference>
<accession>G3NQX9</accession>
<evidence type="ECO:0000256" key="1">
    <source>
        <dbReference type="ARBA" id="ARBA00009752"/>
    </source>
</evidence>
<dbReference type="SMART" id="SM00255">
    <property type="entry name" value="TIR"/>
    <property type="match status" value="1"/>
</dbReference>
<dbReference type="InterPro" id="IPR000157">
    <property type="entry name" value="TIR_dom"/>
</dbReference>
<dbReference type="SUPFAM" id="SSF52200">
    <property type="entry name" value="Toll/Interleukin receptor TIR domain"/>
    <property type="match status" value="1"/>
</dbReference>
<name>G3NQX9_GASAC</name>
<evidence type="ECO:0000259" key="8">
    <source>
        <dbReference type="PROSITE" id="PS50104"/>
    </source>
</evidence>
<dbReference type="InterPro" id="IPR003598">
    <property type="entry name" value="Ig_sub2"/>
</dbReference>
<dbReference type="PANTHER" id="PTHR11890">
    <property type="entry name" value="INTERLEUKIN-1 RECEPTOR FAMILY MEMBER"/>
    <property type="match status" value="1"/>
</dbReference>
<reference evidence="10" key="3">
    <citation type="submission" date="2025-09" db="UniProtKB">
        <authorList>
            <consortium name="Ensembl"/>
        </authorList>
    </citation>
    <scope>IDENTIFICATION</scope>
</reference>
<keyword evidence="6" id="KW-0393">Immunoglobulin domain</keyword>
<keyword evidence="4" id="KW-1015">Disulfide bond</keyword>
<feature type="domain" description="Ig-like" evidence="9">
    <location>
        <begin position="41"/>
        <end position="107"/>
    </location>
</feature>
<evidence type="ECO:0000256" key="3">
    <source>
        <dbReference type="ARBA" id="ARBA00023027"/>
    </source>
</evidence>
<dbReference type="GeneID" id="120808693"/>
<dbReference type="GO" id="GO:0016787">
    <property type="term" value="F:hydrolase activity"/>
    <property type="evidence" value="ECO:0007669"/>
    <property type="project" value="UniProtKB-KW"/>
</dbReference>
<dbReference type="Pfam" id="PF01582">
    <property type="entry name" value="TIR"/>
    <property type="match status" value="1"/>
</dbReference>
<dbReference type="PROSITE" id="PS50104">
    <property type="entry name" value="TIR"/>
    <property type="match status" value="1"/>
</dbReference>
<dbReference type="SMART" id="SM00409">
    <property type="entry name" value="IG"/>
    <property type="match status" value="2"/>
</dbReference>
<reference evidence="10" key="2">
    <citation type="submission" date="2025-08" db="UniProtKB">
        <authorList>
            <consortium name="Ensembl"/>
        </authorList>
    </citation>
    <scope>IDENTIFICATION</scope>
</reference>
<dbReference type="PANTHER" id="PTHR11890:SF19">
    <property type="entry name" value="SINGLE IG IL-1-RELATED RECEPTOR"/>
    <property type="match status" value="1"/>
</dbReference>
<dbReference type="AlphaFoldDB" id="G3NQX9"/>